<feature type="domain" description="ATPase BadF/BadG/BcrA/BcrD type" evidence="1">
    <location>
        <begin position="7"/>
        <end position="272"/>
    </location>
</feature>
<dbReference type="RefSeq" id="WP_123826100.1">
    <property type="nucleotide sequence ID" value="NZ_RKMF01000014.1"/>
</dbReference>
<comment type="caution">
    <text evidence="2">The sequence shown here is derived from an EMBL/GenBank/DDBJ whole genome shotgun (WGS) entry which is preliminary data.</text>
</comment>
<dbReference type="InterPro" id="IPR043129">
    <property type="entry name" value="ATPase_NBD"/>
</dbReference>
<dbReference type="InterPro" id="IPR002731">
    <property type="entry name" value="ATPase_BadF"/>
</dbReference>
<proteinExistence type="predicted"/>
<dbReference type="Gene3D" id="3.30.420.40">
    <property type="match status" value="2"/>
</dbReference>
<dbReference type="PANTHER" id="PTHR43190:SF3">
    <property type="entry name" value="N-ACETYL-D-GLUCOSAMINE KINASE"/>
    <property type="match status" value="1"/>
</dbReference>
<keyword evidence="3" id="KW-1185">Reference proteome</keyword>
<organism evidence="2 3">
    <name type="scientific">Kocuria soli</name>
    <dbReference type="NCBI Taxonomy" id="2485125"/>
    <lineage>
        <taxon>Bacteria</taxon>
        <taxon>Bacillati</taxon>
        <taxon>Actinomycetota</taxon>
        <taxon>Actinomycetes</taxon>
        <taxon>Micrococcales</taxon>
        <taxon>Micrococcaceae</taxon>
        <taxon>Kocuria</taxon>
    </lineage>
</organism>
<dbReference type="OrthoDB" id="8701357at2"/>
<dbReference type="PANTHER" id="PTHR43190">
    <property type="entry name" value="N-ACETYL-D-GLUCOSAMINE KINASE"/>
    <property type="match status" value="1"/>
</dbReference>
<dbReference type="EMBL" id="RKMF01000014">
    <property type="protein sequence ID" value="ROZ62227.1"/>
    <property type="molecule type" value="Genomic_DNA"/>
</dbReference>
<protein>
    <submittedName>
        <fullName evidence="2">ATPase</fullName>
    </submittedName>
</protein>
<dbReference type="Pfam" id="PF01869">
    <property type="entry name" value="BcrAD_BadFG"/>
    <property type="match status" value="1"/>
</dbReference>
<accession>A0A3N3ZQ03</accession>
<evidence type="ECO:0000313" key="2">
    <source>
        <dbReference type="EMBL" id="ROZ62227.1"/>
    </source>
</evidence>
<evidence type="ECO:0000313" key="3">
    <source>
        <dbReference type="Proteomes" id="UP000270616"/>
    </source>
</evidence>
<dbReference type="AlphaFoldDB" id="A0A3N3ZQ03"/>
<dbReference type="InterPro" id="IPR052519">
    <property type="entry name" value="Euk-type_GlcNAc_Kinase"/>
</dbReference>
<name>A0A3N3ZQ03_9MICC</name>
<dbReference type="CDD" id="cd24007">
    <property type="entry name" value="ASKHA_NBD_eukNAGK-like"/>
    <property type="match status" value="1"/>
</dbReference>
<evidence type="ECO:0000259" key="1">
    <source>
        <dbReference type="Pfam" id="PF01869"/>
    </source>
</evidence>
<gene>
    <name evidence="2" type="ORF">EDL96_11110</name>
</gene>
<dbReference type="SUPFAM" id="SSF53067">
    <property type="entry name" value="Actin-like ATPase domain"/>
    <property type="match status" value="1"/>
</dbReference>
<sequence>MPTTVFGLDIGGTSTQGIRAQRSQDGWRVLREAKVGSANLQNVSTEQARGEIRAVLAELGMGTTGPQDSVSVIAGSGGVDTLADQDRLREMIHSAAPEVSTDLIHVVHDSRLILAAHGLDVGVSVIAGTGSVAWGSDATGREARAGGWGHLLGDEGSSWWVAREAVRRALERADRQEEADELDLAVLQARGLETRADLIADFHTHPDRTGWSELATVVDRSAGQGSQAAVELLTAAADQLLTMTQRVCQSLDLTGPVVAGGGLIQHSGTVRDRFVTRAGARGIEGVHVLDVAPVMGTLHLADHAPNG</sequence>
<dbReference type="Proteomes" id="UP000270616">
    <property type="component" value="Unassembled WGS sequence"/>
</dbReference>
<reference evidence="2 3" key="1">
    <citation type="submission" date="2018-10" db="EMBL/GenBank/DDBJ databases">
        <title>Kocuria sp. M5W7-7, whole genome shotgun sequence.</title>
        <authorList>
            <person name="Tuo L."/>
        </authorList>
    </citation>
    <scope>NUCLEOTIDE SEQUENCE [LARGE SCALE GENOMIC DNA]</scope>
    <source>
        <strain evidence="2 3">M5W7-7</strain>
    </source>
</reference>